<evidence type="ECO:0000256" key="1">
    <source>
        <dbReference type="SAM" id="Coils"/>
    </source>
</evidence>
<evidence type="ECO:0000259" key="2">
    <source>
        <dbReference type="Pfam" id="PF13863"/>
    </source>
</evidence>
<gene>
    <name evidence="3" type="primary">CCDC42B</name>
</gene>
<feature type="coiled-coil region" evidence="1">
    <location>
        <begin position="56"/>
        <end position="93"/>
    </location>
</feature>
<reference evidence="3" key="2">
    <citation type="submission" date="2016-06" db="EMBL/GenBank/DDBJ databases">
        <title>The genome of a short-lived fish provides insights into sex chromosome evolution and the genetic control of aging.</title>
        <authorList>
            <person name="Reichwald K."/>
            <person name="Felder M."/>
            <person name="Petzold A."/>
            <person name="Koch P."/>
            <person name="Groth M."/>
            <person name="Platzer M."/>
        </authorList>
    </citation>
    <scope>NUCLEOTIDE SEQUENCE</scope>
    <source>
        <tissue evidence="3">Brain</tissue>
    </source>
</reference>
<feature type="non-terminal residue" evidence="3">
    <location>
        <position position="112"/>
    </location>
</feature>
<feature type="domain" description="DUF4200" evidence="2">
    <location>
        <begin position="56"/>
        <end position="109"/>
    </location>
</feature>
<feature type="non-terminal residue" evidence="3">
    <location>
        <position position="1"/>
    </location>
</feature>
<dbReference type="Pfam" id="PF13863">
    <property type="entry name" value="DUF4200"/>
    <property type="match status" value="1"/>
</dbReference>
<dbReference type="AlphaFoldDB" id="A0A1A7XG02"/>
<protein>
    <submittedName>
        <fullName evidence="3">Coiled-coil domain containing 42B</fullName>
    </submittedName>
</protein>
<sequence>TLQNLKQSQEKLQKSVAEVTHRHEVFLKMRSPRHMLEFRVADGSGASQILRGKVVQQKAEREIKMLQEVEAEMERLKKEHATLMQRKEEQQRQMEIYSPYKDFLEEVCKISG</sequence>
<dbReference type="EMBL" id="HADW01015380">
    <property type="protein sequence ID" value="SBP16780.1"/>
    <property type="molecule type" value="Transcribed_RNA"/>
</dbReference>
<proteinExistence type="predicted"/>
<organism evidence="3">
    <name type="scientific">Iconisemion striatum</name>
    <dbReference type="NCBI Taxonomy" id="60296"/>
    <lineage>
        <taxon>Eukaryota</taxon>
        <taxon>Metazoa</taxon>
        <taxon>Chordata</taxon>
        <taxon>Craniata</taxon>
        <taxon>Vertebrata</taxon>
        <taxon>Euteleostomi</taxon>
        <taxon>Actinopterygii</taxon>
        <taxon>Neopterygii</taxon>
        <taxon>Teleostei</taxon>
        <taxon>Neoteleostei</taxon>
        <taxon>Acanthomorphata</taxon>
        <taxon>Ovalentaria</taxon>
        <taxon>Atherinomorphae</taxon>
        <taxon>Cyprinodontiformes</taxon>
        <taxon>Nothobranchiidae</taxon>
        <taxon>Iconisemion</taxon>
    </lineage>
</organism>
<accession>A0A1A7XG02</accession>
<name>A0A1A7XG02_9TELE</name>
<keyword evidence="1" id="KW-0175">Coiled coil</keyword>
<reference evidence="3" key="1">
    <citation type="submission" date="2016-05" db="EMBL/GenBank/DDBJ databases">
        <authorList>
            <person name="Lavstsen T."/>
            <person name="Jespersen J.S."/>
        </authorList>
    </citation>
    <scope>NUCLEOTIDE SEQUENCE</scope>
    <source>
        <tissue evidence="3">Brain</tissue>
    </source>
</reference>
<dbReference type="InterPro" id="IPR025252">
    <property type="entry name" value="DUF4200"/>
</dbReference>
<evidence type="ECO:0000313" key="3">
    <source>
        <dbReference type="EMBL" id="SBP16780.1"/>
    </source>
</evidence>